<keyword evidence="3" id="KW-1185">Reference proteome</keyword>
<protein>
    <recommendedName>
        <fullName evidence="4">ABC transporter permease</fullName>
    </recommendedName>
</protein>
<keyword evidence="1" id="KW-0812">Transmembrane</keyword>
<evidence type="ECO:0000313" key="3">
    <source>
        <dbReference type="Proteomes" id="UP000274772"/>
    </source>
</evidence>
<dbReference type="Proteomes" id="UP000274772">
    <property type="component" value="Chromosome"/>
</dbReference>
<feature type="transmembrane region" description="Helical" evidence="1">
    <location>
        <begin position="122"/>
        <end position="143"/>
    </location>
</feature>
<feature type="transmembrane region" description="Helical" evidence="1">
    <location>
        <begin position="41"/>
        <end position="63"/>
    </location>
</feature>
<proteinExistence type="predicted"/>
<feature type="transmembrane region" description="Helical" evidence="1">
    <location>
        <begin position="84"/>
        <end position="110"/>
    </location>
</feature>
<keyword evidence="1" id="KW-1133">Transmembrane helix</keyword>
<feature type="transmembrane region" description="Helical" evidence="1">
    <location>
        <begin position="12"/>
        <end position="35"/>
    </location>
</feature>
<feature type="transmembrane region" description="Helical" evidence="1">
    <location>
        <begin position="205"/>
        <end position="228"/>
    </location>
</feature>
<dbReference type="RefSeq" id="WP_002442839.1">
    <property type="nucleotide sequence ID" value="NZ_AP018586.1"/>
</dbReference>
<reference evidence="2 3" key="1">
    <citation type="submission" date="2018-05" db="EMBL/GenBank/DDBJ databases">
        <title>Complete genome sequencing of three human clinical isolates of Staphylococcus caprae reveals virulence factors similar to those of S. epidermidis and S. capitis.</title>
        <authorList>
            <person name="Watanabe S."/>
            <person name="Cui L."/>
        </authorList>
    </citation>
    <scope>NUCLEOTIDE SEQUENCE [LARGE SCALE GENOMIC DNA]</scope>
    <source>
        <strain evidence="2 3">JMUB590</strain>
    </source>
</reference>
<evidence type="ECO:0008006" key="4">
    <source>
        <dbReference type="Google" id="ProtNLM"/>
    </source>
</evidence>
<gene>
    <name evidence="2" type="ORF">JMUB590_1479</name>
</gene>
<accession>A0ABN5W4E8</accession>
<sequence>MIAFIQYQYKKYLRSYQFIPPMMIFITWIIIQYLYSGQPILSSYASSCLVLLIISCWLTINILNLETLNEKYLLFIQFESKLKYLFGKLLFIFLVNCMLIVFSMLYPILIHSFKDKVSLKEATLAIALHIIVCLTATLISTFIANINVLSKKYKWLLIALIILVSILRPFLLQTYTFLKYILWIVPPIGDYMSVYNTEILAHFNYLSITLIMIVYILVLFGLTIFIFLKSEQK</sequence>
<dbReference type="GeneID" id="58051235"/>
<dbReference type="EMBL" id="AP018586">
    <property type="protein sequence ID" value="BBD92537.1"/>
    <property type="molecule type" value="Genomic_DNA"/>
</dbReference>
<keyword evidence="1" id="KW-0472">Membrane</keyword>
<evidence type="ECO:0000256" key="1">
    <source>
        <dbReference type="SAM" id="Phobius"/>
    </source>
</evidence>
<name>A0ABN5W4E8_9STAP</name>
<evidence type="ECO:0000313" key="2">
    <source>
        <dbReference type="EMBL" id="BBD92537.1"/>
    </source>
</evidence>
<organism evidence="2 3">
    <name type="scientific">Staphylococcus caprae</name>
    <dbReference type="NCBI Taxonomy" id="29380"/>
    <lineage>
        <taxon>Bacteria</taxon>
        <taxon>Bacillati</taxon>
        <taxon>Bacillota</taxon>
        <taxon>Bacilli</taxon>
        <taxon>Bacillales</taxon>
        <taxon>Staphylococcaceae</taxon>
        <taxon>Staphylococcus</taxon>
    </lineage>
</organism>
<feature type="transmembrane region" description="Helical" evidence="1">
    <location>
        <begin position="155"/>
        <end position="185"/>
    </location>
</feature>